<dbReference type="EC" id="3.2.1.37" evidence="13"/>
<dbReference type="PANTHER" id="PTHR42721">
    <property type="entry name" value="SUGAR HYDROLASE-RELATED"/>
    <property type="match status" value="1"/>
</dbReference>
<dbReference type="InterPro" id="IPR026891">
    <property type="entry name" value="Fn3-like"/>
</dbReference>
<dbReference type="SMART" id="SM00321">
    <property type="entry name" value="WSC"/>
    <property type="match status" value="1"/>
</dbReference>
<dbReference type="InterPro" id="IPR013783">
    <property type="entry name" value="Ig-like_fold"/>
</dbReference>
<comment type="catalytic activity">
    <reaction evidence="12">
        <text>Hydrolysis of (1-&gt;4)-beta-D-xylans, to remove successive D-xylose residues from the non-reducing termini.</text>
        <dbReference type="EC" id="3.2.1.37"/>
    </reaction>
</comment>
<evidence type="ECO:0000313" key="17">
    <source>
        <dbReference type="Proteomes" id="UP001168146"/>
    </source>
</evidence>
<dbReference type="Gene3D" id="2.60.40.10">
    <property type="entry name" value="Immunoglobulins"/>
    <property type="match status" value="1"/>
</dbReference>
<sequence length="937" mass="100487">MGRPSVRASLAGALLAILPQTLAQNGSFVCTGINAANNYNATIGYLGCWTDTAVRTLNGPQINIATNDPQVCANACGYRGYNISGVEYTTQCFCGTFISSAASKLSESSCTYPCPGNSSEVCGGTYVMNLYQIDNPNPNPPPIVTKRAPACLTNPFCANAACDTSKSQGDRIAALLSQMTVEEKAQNMVDAANGVTRLGLPSYEWWQEALHGVASSPGVTFNSPNGSNFSYATSFPTPVLLGSAFDDPLIYSIASTVGKEARAFANYAQSGFDFWTPNINTFLDPRWGRGLEVPTEDSFHAQSYVANLIPGLQGGLEALDNKQIIATCKHYAVYDVETNRNGQNYDPTQQDLGEYYLQAFKTCVRDVNVGSIMCSYNAVDGIPSCASEYLLQDILRDSYGFTEPYRYVTSDCDAVGNIYNPHNFTDSLTAAAAVALNAGTDLDCGSTYLLLNASVANNWTTEAQMDISMTRLYHALFTVGYFDGQPQYDSLSWADVGTPSAQSLAYQAAWEGMTLLKNDGLLPLSSSYGSVAMIGPWANATGQMQGNYQGIAPYLVSPLAAAQAQFSTAVYSSGTAINTTNTTGFAAALSAASGADVIIYAGGIDVSIESEGHDRSTIEWPGNQLDLIAQLSQLGKPLVVIQFGGGQVDDSALLSNSNVSAIVWGGYPGQDGGNALIDVLVGKQSIAGRLTTTQYPAKYIDEVSLFDPNLRPSNSSPGRTYKWYNQQPVLPFGYGLHYTSFSYQWCSYPKDSYVISSLIGSGSAPSYYGNSSSVNDASPWITVSVYVGNMGSRSSDYVGLVFLATHNAGPAPYPNKWLVSYARIHGLAAGATQELQLSINLGALARANTDGDLVIYPGDYQMMFDYDSCLTYNFTLTGEATVLRRWRGSRLATLTPCRCTRRHDGWCLERRDTVTLMTGLRPCKGHDGGKATEITAC</sequence>
<accession>A0AAN6FT87</accession>
<dbReference type="Pfam" id="PF01822">
    <property type="entry name" value="WSC"/>
    <property type="match status" value="1"/>
</dbReference>
<gene>
    <name evidence="16" type="ORF">LTR82_006812</name>
</gene>
<evidence type="ECO:0000256" key="7">
    <source>
        <dbReference type="ARBA" id="ARBA00022801"/>
    </source>
</evidence>
<dbReference type="Gene3D" id="3.20.20.300">
    <property type="entry name" value="Glycoside hydrolase, family 3, N-terminal domain"/>
    <property type="match status" value="1"/>
</dbReference>
<evidence type="ECO:0000256" key="14">
    <source>
        <dbReference type="SAM" id="SignalP"/>
    </source>
</evidence>
<evidence type="ECO:0000256" key="9">
    <source>
        <dbReference type="ARBA" id="ARBA00023277"/>
    </source>
</evidence>
<comment type="subcellular location">
    <subcellularLocation>
        <location evidence="1">Secreted</location>
    </subcellularLocation>
</comment>
<comment type="similarity">
    <text evidence="3">Belongs to the glycosyl hydrolase 3 family.</text>
</comment>
<dbReference type="GO" id="GO:0009044">
    <property type="term" value="F:xylan 1,4-beta-xylosidase activity"/>
    <property type="evidence" value="ECO:0007669"/>
    <property type="project" value="UniProtKB-EC"/>
</dbReference>
<evidence type="ECO:0000256" key="6">
    <source>
        <dbReference type="ARBA" id="ARBA00022729"/>
    </source>
</evidence>
<evidence type="ECO:0000256" key="1">
    <source>
        <dbReference type="ARBA" id="ARBA00004613"/>
    </source>
</evidence>
<dbReference type="Pfam" id="PF14310">
    <property type="entry name" value="Fn3-like"/>
    <property type="match status" value="1"/>
</dbReference>
<evidence type="ECO:0000256" key="4">
    <source>
        <dbReference type="ARBA" id="ARBA00022525"/>
    </source>
</evidence>
<dbReference type="FunFam" id="3.40.50.1700:FF:000007">
    <property type="entry name" value="Exo-1,4-beta-xylosidase xlnD"/>
    <property type="match status" value="1"/>
</dbReference>
<comment type="caution">
    <text evidence="16">The sequence shown here is derived from an EMBL/GenBank/DDBJ whole genome shotgun (WGS) entry which is preliminary data.</text>
</comment>
<dbReference type="AlphaFoldDB" id="A0AAN6FT87"/>
<evidence type="ECO:0000256" key="8">
    <source>
        <dbReference type="ARBA" id="ARBA00023180"/>
    </source>
</evidence>
<dbReference type="Gene3D" id="3.40.50.1700">
    <property type="entry name" value="Glycoside hydrolase family 3 C-terminal domain"/>
    <property type="match status" value="1"/>
</dbReference>
<keyword evidence="6 14" id="KW-0732">Signal</keyword>
<dbReference type="InterPro" id="IPR044993">
    <property type="entry name" value="BXL"/>
</dbReference>
<evidence type="ECO:0000259" key="15">
    <source>
        <dbReference type="PROSITE" id="PS51212"/>
    </source>
</evidence>
<evidence type="ECO:0000256" key="3">
    <source>
        <dbReference type="ARBA" id="ARBA00005336"/>
    </source>
</evidence>
<dbReference type="PROSITE" id="PS51212">
    <property type="entry name" value="WSC"/>
    <property type="match status" value="1"/>
</dbReference>
<keyword evidence="11" id="KW-0624">Polysaccharide degradation</keyword>
<dbReference type="Pfam" id="PF01915">
    <property type="entry name" value="Glyco_hydro_3_C"/>
    <property type="match status" value="1"/>
</dbReference>
<dbReference type="GO" id="GO:0005576">
    <property type="term" value="C:extracellular region"/>
    <property type="evidence" value="ECO:0007669"/>
    <property type="project" value="UniProtKB-SubCell"/>
</dbReference>
<evidence type="ECO:0000256" key="12">
    <source>
        <dbReference type="ARBA" id="ARBA00024574"/>
    </source>
</evidence>
<dbReference type="GO" id="GO:0031222">
    <property type="term" value="P:arabinan catabolic process"/>
    <property type="evidence" value="ECO:0007669"/>
    <property type="project" value="TreeGrafter"/>
</dbReference>
<dbReference type="GO" id="GO:0045493">
    <property type="term" value="P:xylan catabolic process"/>
    <property type="evidence" value="ECO:0007669"/>
    <property type="project" value="UniProtKB-KW"/>
</dbReference>
<evidence type="ECO:0000256" key="13">
    <source>
        <dbReference type="ARBA" id="ARBA00026107"/>
    </source>
</evidence>
<dbReference type="SUPFAM" id="SSF52279">
    <property type="entry name" value="Beta-D-glucan exohydrolase, C-terminal domain"/>
    <property type="match status" value="1"/>
</dbReference>
<comment type="pathway">
    <text evidence="2">Glycan degradation; xylan degradation.</text>
</comment>
<keyword evidence="8" id="KW-0325">Glycoprotein</keyword>
<dbReference type="InterPro" id="IPR017853">
    <property type="entry name" value="GH"/>
</dbReference>
<dbReference type="EMBL" id="JASUXU010000017">
    <property type="protein sequence ID" value="KAK0322359.1"/>
    <property type="molecule type" value="Genomic_DNA"/>
</dbReference>
<dbReference type="Proteomes" id="UP001168146">
    <property type="component" value="Unassembled WGS sequence"/>
</dbReference>
<organism evidence="16 17">
    <name type="scientific">Friedmanniomyces endolithicus</name>
    <dbReference type="NCBI Taxonomy" id="329885"/>
    <lineage>
        <taxon>Eukaryota</taxon>
        <taxon>Fungi</taxon>
        <taxon>Dikarya</taxon>
        <taxon>Ascomycota</taxon>
        <taxon>Pezizomycotina</taxon>
        <taxon>Dothideomycetes</taxon>
        <taxon>Dothideomycetidae</taxon>
        <taxon>Mycosphaerellales</taxon>
        <taxon>Teratosphaeriaceae</taxon>
        <taxon>Friedmanniomyces</taxon>
    </lineage>
</organism>
<keyword evidence="7" id="KW-0378">Hydrolase</keyword>
<name>A0AAN6FT87_9PEZI</name>
<dbReference type="Pfam" id="PF00933">
    <property type="entry name" value="Glyco_hydro_3"/>
    <property type="match status" value="1"/>
</dbReference>
<dbReference type="InterPro" id="IPR001764">
    <property type="entry name" value="Glyco_hydro_3_N"/>
</dbReference>
<dbReference type="PANTHER" id="PTHR42721:SF3">
    <property type="entry name" value="BETA-D-XYLOSIDASE 5-RELATED"/>
    <property type="match status" value="1"/>
</dbReference>
<feature type="domain" description="WSC" evidence="15">
    <location>
        <begin position="42"/>
        <end position="134"/>
    </location>
</feature>
<dbReference type="SUPFAM" id="SSF51445">
    <property type="entry name" value="(Trans)glycosidases"/>
    <property type="match status" value="1"/>
</dbReference>
<keyword evidence="4" id="KW-0964">Secreted</keyword>
<evidence type="ECO:0000256" key="10">
    <source>
        <dbReference type="ARBA" id="ARBA00023295"/>
    </source>
</evidence>
<evidence type="ECO:0000313" key="16">
    <source>
        <dbReference type="EMBL" id="KAK0322359.1"/>
    </source>
</evidence>
<dbReference type="GO" id="GO:0046556">
    <property type="term" value="F:alpha-L-arabinofuranosidase activity"/>
    <property type="evidence" value="ECO:0007669"/>
    <property type="project" value="TreeGrafter"/>
</dbReference>
<keyword evidence="10" id="KW-0326">Glycosidase</keyword>
<reference evidence="16" key="1">
    <citation type="submission" date="2021-12" db="EMBL/GenBank/DDBJ databases">
        <title>Black yeast isolated from Biological Soil Crust.</title>
        <authorList>
            <person name="Kurbessoian T."/>
        </authorList>
    </citation>
    <scope>NUCLEOTIDE SEQUENCE</scope>
    <source>
        <strain evidence="16">CCFEE 5208</strain>
    </source>
</reference>
<keyword evidence="5" id="KW-0858">Xylan degradation</keyword>
<evidence type="ECO:0000256" key="2">
    <source>
        <dbReference type="ARBA" id="ARBA00004851"/>
    </source>
</evidence>
<proteinExistence type="inferred from homology"/>
<evidence type="ECO:0000256" key="11">
    <source>
        <dbReference type="ARBA" id="ARBA00023326"/>
    </source>
</evidence>
<dbReference type="InterPro" id="IPR036962">
    <property type="entry name" value="Glyco_hydro_3_N_sf"/>
</dbReference>
<dbReference type="InterPro" id="IPR002889">
    <property type="entry name" value="WSC_carb-bd"/>
</dbReference>
<dbReference type="InterPro" id="IPR036881">
    <property type="entry name" value="Glyco_hydro_3_C_sf"/>
</dbReference>
<dbReference type="InterPro" id="IPR002772">
    <property type="entry name" value="Glyco_hydro_3_C"/>
</dbReference>
<dbReference type="SMART" id="SM01217">
    <property type="entry name" value="Fn3_like"/>
    <property type="match status" value="1"/>
</dbReference>
<feature type="chain" id="PRO_5043006979" description="xylan 1,4-beta-xylosidase" evidence="14">
    <location>
        <begin position="24"/>
        <end position="937"/>
    </location>
</feature>
<keyword evidence="9" id="KW-0119">Carbohydrate metabolism</keyword>
<evidence type="ECO:0000256" key="5">
    <source>
        <dbReference type="ARBA" id="ARBA00022651"/>
    </source>
</evidence>
<feature type="signal peptide" evidence="14">
    <location>
        <begin position="1"/>
        <end position="23"/>
    </location>
</feature>
<protein>
    <recommendedName>
        <fullName evidence="13">xylan 1,4-beta-xylosidase</fullName>
        <ecNumber evidence="13">3.2.1.37</ecNumber>
    </recommendedName>
</protein>